<dbReference type="EMBL" id="CM017620">
    <property type="protein sequence ID" value="TYI03840.1"/>
    <property type="molecule type" value="Genomic_DNA"/>
</dbReference>
<dbReference type="Proteomes" id="UP000322667">
    <property type="component" value="Chromosome A11"/>
</dbReference>
<dbReference type="AlphaFoldDB" id="A0A5D2NNQ3"/>
<keyword evidence="2" id="KW-1185">Reference proteome</keyword>
<protein>
    <submittedName>
        <fullName evidence="1">Uncharacterized protein</fullName>
    </submittedName>
</protein>
<dbReference type="Pfam" id="PF03140">
    <property type="entry name" value="DUF247"/>
    <property type="match status" value="1"/>
</dbReference>
<proteinExistence type="predicted"/>
<evidence type="ECO:0000313" key="2">
    <source>
        <dbReference type="Proteomes" id="UP000322667"/>
    </source>
</evidence>
<dbReference type="InterPro" id="IPR004158">
    <property type="entry name" value="DUF247_pln"/>
</dbReference>
<evidence type="ECO:0000313" key="1">
    <source>
        <dbReference type="EMBL" id="TYI03840.1"/>
    </source>
</evidence>
<gene>
    <name evidence="1" type="ORF">ES332_A11G370100v1</name>
</gene>
<name>A0A5D2NNQ3_GOSTO</name>
<reference evidence="1 2" key="1">
    <citation type="submission" date="2019-07" db="EMBL/GenBank/DDBJ databases">
        <title>WGS assembly of Gossypium tomentosum.</title>
        <authorList>
            <person name="Chen Z.J."/>
            <person name="Sreedasyam A."/>
            <person name="Ando A."/>
            <person name="Song Q."/>
            <person name="De L."/>
            <person name="Hulse-Kemp A."/>
            <person name="Ding M."/>
            <person name="Ye W."/>
            <person name="Kirkbride R."/>
            <person name="Jenkins J."/>
            <person name="Plott C."/>
            <person name="Lovell J."/>
            <person name="Lin Y.-M."/>
            <person name="Vaughn R."/>
            <person name="Liu B."/>
            <person name="Li W."/>
            <person name="Simpson S."/>
            <person name="Scheffler B."/>
            <person name="Saski C."/>
            <person name="Grover C."/>
            <person name="Hu G."/>
            <person name="Conover J."/>
            <person name="Carlson J."/>
            <person name="Shu S."/>
            <person name="Boston L."/>
            <person name="Williams M."/>
            <person name="Peterson D."/>
            <person name="Mcgee K."/>
            <person name="Jones D."/>
            <person name="Wendel J."/>
            <person name="Stelly D."/>
            <person name="Grimwood J."/>
            <person name="Schmutz J."/>
        </authorList>
    </citation>
    <scope>NUCLEOTIDE SEQUENCE [LARGE SCALE GENOMIC DNA]</scope>
    <source>
        <strain evidence="1">7179.01</strain>
    </source>
</reference>
<sequence>MSSTEEGGGAVGASGGAVSIDQTIINNNTSNSPLETIIPIPGTDFTRSNGKLRNLRSLDKAFDGDHLNPKAKPLIQKVPSTLCRHEDFRKYFKPKVISIGPFHHDDPTLHESEKLKLKLAAHFVKKIGVDKDTLYNNMKTEMDG</sequence>
<organism evidence="1 2">
    <name type="scientific">Gossypium tomentosum</name>
    <name type="common">Hawaiian cotton</name>
    <name type="synonym">Gossypium sandvicense</name>
    <dbReference type="NCBI Taxonomy" id="34277"/>
    <lineage>
        <taxon>Eukaryota</taxon>
        <taxon>Viridiplantae</taxon>
        <taxon>Streptophyta</taxon>
        <taxon>Embryophyta</taxon>
        <taxon>Tracheophyta</taxon>
        <taxon>Spermatophyta</taxon>
        <taxon>Magnoliopsida</taxon>
        <taxon>eudicotyledons</taxon>
        <taxon>Gunneridae</taxon>
        <taxon>Pentapetalae</taxon>
        <taxon>rosids</taxon>
        <taxon>malvids</taxon>
        <taxon>Malvales</taxon>
        <taxon>Malvaceae</taxon>
        <taxon>Malvoideae</taxon>
        <taxon>Gossypium</taxon>
    </lineage>
</organism>
<accession>A0A5D2NNQ3</accession>